<dbReference type="Gene3D" id="3.40.50.300">
    <property type="entry name" value="P-loop containing nucleotide triphosphate hydrolases"/>
    <property type="match status" value="1"/>
</dbReference>
<accession>A0AAD5Y2G3</accession>
<proteinExistence type="predicted"/>
<dbReference type="SUPFAM" id="SSF52540">
    <property type="entry name" value="P-loop containing nucleoside triphosphate hydrolases"/>
    <property type="match status" value="1"/>
</dbReference>
<dbReference type="EMBL" id="JADGJW010000060">
    <property type="protein sequence ID" value="KAJ3225483.1"/>
    <property type="molecule type" value="Genomic_DNA"/>
</dbReference>
<dbReference type="InterPro" id="IPR001650">
    <property type="entry name" value="Helicase_C-like"/>
</dbReference>
<comment type="caution">
    <text evidence="2">The sequence shown here is derived from an EMBL/GenBank/DDBJ whole genome shotgun (WGS) entry which is preliminary data.</text>
</comment>
<reference evidence="2" key="1">
    <citation type="submission" date="2020-05" db="EMBL/GenBank/DDBJ databases">
        <title>Phylogenomic resolution of chytrid fungi.</title>
        <authorList>
            <person name="Stajich J.E."/>
            <person name="Amses K."/>
            <person name="Simmons R."/>
            <person name="Seto K."/>
            <person name="Myers J."/>
            <person name="Bonds A."/>
            <person name="Quandt C.A."/>
            <person name="Barry K."/>
            <person name="Liu P."/>
            <person name="Grigoriev I."/>
            <person name="Longcore J.E."/>
            <person name="James T.Y."/>
        </authorList>
    </citation>
    <scope>NUCLEOTIDE SEQUENCE</scope>
    <source>
        <strain evidence="2">JEL0476</strain>
    </source>
</reference>
<feature type="domain" description="Helicase C-terminal" evidence="1">
    <location>
        <begin position="1"/>
        <end position="40"/>
    </location>
</feature>
<sequence>MISTTALCYGIDYPNITTVIKIGIPYDFTGYVQLKGRLVRDPSLNHIGNSIIILNSSIDANLRKSRLQRWFGHGSRVLEQVPLKDALIERPASYLSSQTVNPKAERIFAIEVKKKQCDRFFYQPTIEPIRNKETLVVDRKLVTSWMGHLTFLKNRDMQDYFLCKYF</sequence>
<gene>
    <name evidence="2" type="ORF">HK099_006756</name>
</gene>
<evidence type="ECO:0000259" key="1">
    <source>
        <dbReference type="Pfam" id="PF00271"/>
    </source>
</evidence>
<dbReference type="Pfam" id="PF00271">
    <property type="entry name" value="Helicase_C"/>
    <property type="match status" value="1"/>
</dbReference>
<protein>
    <recommendedName>
        <fullName evidence="1">Helicase C-terminal domain-containing protein</fullName>
    </recommendedName>
</protein>
<organism evidence="2 3">
    <name type="scientific">Clydaea vesicula</name>
    <dbReference type="NCBI Taxonomy" id="447962"/>
    <lineage>
        <taxon>Eukaryota</taxon>
        <taxon>Fungi</taxon>
        <taxon>Fungi incertae sedis</taxon>
        <taxon>Chytridiomycota</taxon>
        <taxon>Chytridiomycota incertae sedis</taxon>
        <taxon>Chytridiomycetes</taxon>
        <taxon>Lobulomycetales</taxon>
        <taxon>Lobulomycetaceae</taxon>
        <taxon>Clydaea</taxon>
    </lineage>
</organism>
<name>A0AAD5Y2G3_9FUNG</name>
<evidence type="ECO:0000313" key="2">
    <source>
        <dbReference type="EMBL" id="KAJ3225483.1"/>
    </source>
</evidence>
<keyword evidence="3" id="KW-1185">Reference proteome</keyword>
<evidence type="ECO:0000313" key="3">
    <source>
        <dbReference type="Proteomes" id="UP001211065"/>
    </source>
</evidence>
<dbReference type="Proteomes" id="UP001211065">
    <property type="component" value="Unassembled WGS sequence"/>
</dbReference>
<dbReference type="InterPro" id="IPR027417">
    <property type="entry name" value="P-loop_NTPase"/>
</dbReference>
<dbReference type="AlphaFoldDB" id="A0AAD5Y2G3"/>